<dbReference type="Proteomes" id="UP001291309">
    <property type="component" value="Unassembled WGS sequence"/>
</dbReference>
<dbReference type="Pfam" id="PF05406">
    <property type="entry name" value="WGR"/>
    <property type="match status" value="1"/>
</dbReference>
<dbReference type="InterPro" id="IPR002372">
    <property type="entry name" value="PQQ_rpt_dom"/>
</dbReference>
<dbReference type="PROSITE" id="PS51977">
    <property type="entry name" value="WGR"/>
    <property type="match status" value="1"/>
</dbReference>
<dbReference type="Gene3D" id="2.20.140.10">
    <property type="entry name" value="WGR domain"/>
    <property type="match status" value="1"/>
</dbReference>
<keyword evidence="3" id="KW-1185">Reference proteome</keyword>
<dbReference type="InterPro" id="IPR050458">
    <property type="entry name" value="LolB"/>
</dbReference>
<dbReference type="InterPro" id="IPR008893">
    <property type="entry name" value="WGR_domain"/>
</dbReference>
<dbReference type="InterPro" id="IPR011047">
    <property type="entry name" value="Quinoprotein_ADH-like_sf"/>
</dbReference>
<gene>
    <name evidence="2" type="ORF">SYV04_13525</name>
</gene>
<dbReference type="Pfam" id="PF13360">
    <property type="entry name" value="PQQ_2"/>
    <property type="match status" value="1"/>
</dbReference>
<dbReference type="CDD" id="cd07996">
    <property type="entry name" value="WGR_MMR_like"/>
    <property type="match status" value="1"/>
</dbReference>
<dbReference type="SUPFAM" id="SSF50998">
    <property type="entry name" value="Quinoprotein alcohol dehydrogenase-like"/>
    <property type="match status" value="1"/>
</dbReference>
<dbReference type="InterPro" id="IPR015943">
    <property type="entry name" value="WD40/YVTN_repeat-like_dom_sf"/>
</dbReference>
<dbReference type="RefSeq" id="WP_321546150.1">
    <property type="nucleotide sequence ID" value="NZ_JAXIVS010000004.1"/>
</dbReference>
<evidence type="ECO:0000259" key="1">
    <source>
        <dbReference type="PROSITE" id="PS51977"/>
    </source>
</evidence>
<dbReference type="SUPFAM" id="SSF142921">
    <property type="entry name" value="WGR domain-like"/>
    <property type="match status" value="1"/>
</dbReference>
<protein>
    <submittedName>
        <fullName evidence="2">WGR domain-containing protein</fullName>
    </submittedName>
</protein>
<dbReference type="InterPro" id="IPR049809">
    <property type="entry name" value="YehF/YfeS-like_WGR"/>
</dbReference>
<dbReference type="InterPro" id="IPR036930">
    <property type="entry name" value="WGR_dom_sf"/>
</dbReference>
<evidence type="ECO:0000313" key="2">
    <source>
        <dbReference type="EMBL" id="MDY7227426.1"/>
    </source>
</evidence>
<dbReference type="PANTHER" id="PTHR30634:SF13">
    <property type="entry name" value="PROTEIN YEHF"/>
    <property type="match status" value="1"/>
</dbReference>
<reference evidence="2 3" key="1">
    <citation type="submission" date="2023-12" db="EMBL/GenBank/DDBJ databases">
        <title>the genome sequence of Hyalangium sp. s54d21.</title>
        <authorList>
            <person name="Zhang X."/>
        </authorList>
    </citation>
    <scope>NUCLEOTIDE SEQUENCE [LARGE SCALE GENOMIC DNA]</scope>
    <source>
        <strain evidence="3">s54d21</strain>
    </source>
</reference>
<dbReference type="PANTHER" id="PTHR30634">
    <property type="entry name" value="OUTER MEMBRANE LOLAB LIPOPROTEIN INSERTION APPARATUS"/>
    <property type="match status" value="1"/>
</dbReference>
<evidence type="ECO:0000313" key="3">
    <source>
        <dbReference type="Proteomes" id="UP001291309"/>
    </source>
</evidence>
<accession>A0ABU5H284</accession>
<feature type="domain" description="WGR" evidence="1">
    <location>
        <begin position="1"/>
        <end position="84"/>
    </location>
</feature>
<proteinExistence type="predicted"/>
<sequence>MADQLTYLELSEDGGSSHKFYEVKVEGKKLSIRYGRIGDGGQLKVTDFPSADKALAEAQKKIAEKTKKGYAPAVMGMRKKRSVTRREITSGTSSATQAPILWKFNTGDRTFGVFVDDARCWVGNESGHIYSLSHDGKVLNQFRLPEGVKCIVADDRWLYAGCDDGNVYDLGGKVPRKAYEIAEDVDIFWLDIKDAVLGVSDANGKLTAINHEDESQWTRQSQGTHAWMVRCDEVGMYHGHAKGVTMYDWEDGREIWSKPTKGHVMFGWQEESSVYACTNTGYVHRFTKKGGEGPVMKCDAAAFSCAAVEDGKYVFAGDNMSSVYCFNDKGERLWKLSTGCGSAFSMQFFKDRLYIVTTDGSLACIDASEAAIQAAQKGTVPKTVTVKAPKPMAAAQVGTVETTRSAGSGVVVECYEDGGHVRVRVVSQGYKKDWHVQFPKDIREAGARYVVEGVRESARGGFYRAYGDIKKLVN</sequence>
<dbReference type="SMART" id="SM00773">
    <property type="entry name" value="WGR"/>
    <property type="match status" value="1"/>
</dbReference>
<dbReference type="EMBL" id="JAXIVS010000004">
    <property type="protein sequence ID" value="MDY7227426.1"/>
    <property type="molecule type" value="Genomic_DNA"/>
</dbReference>
<organism evidence="2 3">
    <name type="scientific">Hyalangium rubrum</name>
    <dbReference type="NCBI Taxonomy" id="3103134"/>
    <lineage>
        <taxon>Bacteria</taxon>
        <taxon>Pseudomonadati</taxon>
        <taxon>Myxococcota</taxon>
        <taxon>Myxococcia</taxon>
        <taxon>Myxococcales</taxon>
        <taxon>Cystobacterineae</taxon>
        <taxon>Archangiaceae</taxon>
        <taxon>Hyalangium</taxon>
    </lineage>
</organism>
<comment type="caution">
    <text evidence="2">The sequence shown here is derived from an EMBL/GenBank/DDBJ whole genome shotgun (WGS) entry which is preliminary data.</text>
</comment>
<dbReference type="Gene3D" id="2.130.10.10">
    <property type="entry name" value="YVTN repeat-like/Quinoprotein amine dehydrogenase"/>
    <property type="match status" value="2"/>
</dbReference>
<name>A0ABU5H284_9BACT</name>